<organism evidence="3 4">
    <name type="scientific">Klebsiella michiganensis</name>
    <dbReference type="NCBI Taxonomy" id="1134687"/>
    <lineage>
        <taxon>Bacteria</taxon>
        <taxon>Pseudomonadati</taxon>
        <taxon>Pseudomonadota</taxon>
        <taxon>Gammaproteobacteria</taxon>
        <taxon>Enterobacterales</taxon>
        <taxon>Enterobacteriaceae</taxon>
        <taxon>Klebsiella/Raoultella group</taxon>
        <taxon>Klebsiella</taxon>
    </lineage>
</organism>
<keyword evidence="2" id="KW-1133">Transmembrane helix</keyword>
<dbReference type="AlphaFoldDB" id="A0AAJ1NY31"/>
<evidence type="ECO:0000313" key="4">
    <source>
        <dbReference type="Proteomes" id="UP001159937"/>
    </source>
</evidence>
<feature type="transmembrane region" description="Helical" evidence="2">
    <location>
        <begin position="6"/>
        <end position="21"/>
    </location>
</feature>
<keyword evidence="1" id="KW-0175">Coiled coil</keyword>
<sequence>MEWWFSVIVVPFVVYLFKSWLNSRKDMVNRIEALESKVITAEIRISEIRDDVEEIKEIRDVLTDVKLDIREIKTFLNKKGA</sequence>
<evidence type="ECO:0000256" key="1">
    <source>
        <dbReference type="SAM" id="Coils"/>
    </source>
</evidence>
<name>A0AAJ1NY31_9ENTR</name>
<reference evidence="3" key="1">
    <citation type="submission" date="2022-09" db="EMBL/GenBank/DDBJ databases">
        <title>Intensive care unit water sources are persistently colonized with multi-drug resistant bacteria and are the site of extensive horizontal gene transfer of antibiotic resistance genes.</title>
        <authorList>
            <person name="Diorio-Toth L."/>
        </authorList>
    </citation>
    <scope>NUCLEOTIDE SEQUENCE</scope>
    <source>
        <strain evidence="3">GD03918</strain>
    </source>
</reference>
<evidence type="ECO:0000313" key="3">
    <source>
        <dbReference type="EMBL" id="MDH0967171.1"/>
    </source>
</evidence>
<keyword evidence="2" id="KW-0472">Membrane</keyword>
<proteinExistence type="predicted"/>
<feature type="coiled-coil region" evidence="1">
    <location>
        <begin position="24"/>
        <end position="51"/>
    </location>
</feature>
<comment type="caution">
    <text evidence="3">The sequence shown here is derived from an EMBL/GenBank/DDBJ whole genome shotgun (WGS) entry which is preliminary data.</text>
</comment>
<gene>
    <name evidence="3" type="ORF">N5C89_30490</name>
</gene>
<protein>
    <submittedName>
        <fullName evidence="3">DUF2746 domain-containing protein</fullName>
    </submittedName>
</protein>
<keyword evidence="2" id="KW-0812">Transmembrane</keyword>
<dbReference type="RefSeq" id="WP_100662925.1">
    <property type="nucleotide sequence ID" value="NZ_JAOCBF010000082.1"/>
</dbReference>
<dbReference type="Proteomes" id="UP001159937">
    <property type="component" value="Unassembled WGS sequence"/>
</dbReference>
<dbReference type="EMBL" id="JAOCBF010000082">
    <property type="protein sequence ID" value="MDH0967171.1"/>
    <property type="molecule type" value="Genomic_DNA"/>
</dbReference>
<evidence type="ECO:0000256" key="2">
    <source>
        <dbReference type="SAM" id="Phobius"/>
    </source>
</evidence>
<accession>A0AAJ1NY31</accession>